<dbReference type="RefSeq" id="XP_005537817.1">
    <property type="nucleotide sequence ID" value="XM_005537760.1"/>
</dbReference>
<evidence type="ECO:0000256" key="8">
    <source>
        <dbReference type="ARBA" id="ARBA00023136"/>
    </source>
</evidence>
<dbReference type="SUPFAM" id="SSF69593">
    <property type="entry name" value="Glycerol-3-phosphate (1)-acyltransferase"/>
    <property type="match status" value="1"/>
</dbReference>
<dbReference type="GO" id="GO:0005741">
    <property type="term" value="C:mitochondrial outer membrane"/>
    <property type="evidence" value="ECO:0007669"/>
    <property type="project" value="UniProtKB-SubCell"/>
</dbReference>
<evidence type="ECO:0000259" key="14">
    <source>
        <dbReference type="SMART" id="SM00563"/>
    </source>
</evidence>
<evidence type="ECO:0000256" key="9">
    <source>
        <dbReference type="ARBA" id="ARBA00023315"/>
    </source>
</evidence>
<evidence type="ECO:0000313" key="15">
    <source>
        <dbReference type="EMBL" id="BAM81781.1"/>
    </source>
</evidence>
<dbReference type="AlphaFoldDB" id="M1UV50"/>
<feature type="domain" description="Phospholipid/glycerol acyltransferase" evidence="14">
    <location>
        <begin position="217"/>
        <end position="348"/>
    </location>
</feature>
<proteinExistence type="inferred from homology"/>
<dbReference type="Gramene" id="CMP142CT">
    <property type="protein sequence ID" value="CMP142CT"/>
    <property type="gene ID" value="CMP142C"/>
</dbReference>
<dbReference type="HOGENOM" id="CLU_614472_0_0_1"/>
<keyword evidence="16" id="KW-1185">Reference proteome</keyword>
<evidence type="ECO:0000256" key="4">
    <source>
        <dbReference type="ARBA" id="ARBA00022787"/>
    </source>
</evidence>
<sequence>MIHGNESQQRRCASPLWSWMRGSLRSHLQAGRQHLCSAPGDAQAAGSEVTSDNHGAVQTSARVQRGARDTPRNLWSVLLGRDRTHTSALAAAEPPAVIALLPSPVGVVAVAPKEPELLTWNRDRFDGSRTDAEITAESASREPLERQCAVASRQAAPVPDSYQMLDVGSGRSFLNALTIAGVGIPSKLLMGSLERIHAYHLDRLHEAVMSRPRNTPLLTVSNHKSVMDDPFLLAWMLPTRTLLHPETMRYGLCAVDICFRSKWLNHFFTAGKVLPIRRGGGLNQPELYRAAEKLAAGAWLHVYPEGRVSQRCLGLIRRGVGKLLALAHEKRNANDPEILILPIYHEGMQTVMPQDEETNELVSMVPRIGREIFVWVGEPFTVSDILHKWQDLGTISLAEDGPQQLSMYEEICDRIAGVLVELRAELRRRVLEDHGIDLRERLQSYD</sequence>
<evidence type="ECO:0000256" key="5">
    <source>
        <dbReference type="ARBA" id="ARBA00022792"/>
    </source>
</evidence>
<dbReference type="PANTHER" id="PTHR12497">
    <property type="entry name" value="TAZ PROTEIN TAFAZZIN"/>
    <property type="match status" value="1"/>
</dbReference>
<dbReference type="Pfam" id="PF01553">
    <property type="entry name" value="Acyltransferase"/>
    <property type="match status" value="1"/>
</dbReference>
<protein>
    <recommendedName>
        <fullName evidence="12">Tafazzin family protein</fullName>
    </recommendedName>
</protein>
<evidence type="ECO:0000256" key="1">
    <source>
        <dbReference type="ARBA" id="ARBA00004137"/>
    </source>
</evidence>
<keyword evidence="7" id="KW-0496">Mitochondrion</keyword>
<dbReference type="STRING" id="280699.M1UV50"/>
<name>M1UV50_CYAM1</name>
<comment type="catalytic activity">
    <reaction evidence="11">
        <text>1'-[1,2-diacyl-sn-glycero-3-phospho],3'-[1-acyl-sn-glycero-3-phospho]-glycerol + a 1,2-diacyl-sn-glycero-3-phosphocholine = a cardiolipin + a 1-acyl-sn-glycero-3-phosphocholine</text>
        <dbReference type="Rhea" id="RHEA:33731"/>
        <dbReference type="ChEBI" id="CHEBI:57643"/>
        <dbReference type="ChEBI" id="CHEBI:58168"/>
        <dbReference type="ChEBI" id="CHEBI:62237"/>
        <dbReference type="ChEBI" id="CHEBI:64743"/>
    </reaction>
    <physiologicalReaction direction="left-to-right" evidence="11">
        <dbReference type="Rhea" id="RHEA:33732"/>
    </physiologicalReaction>
    <physiologicalReaction direction="right-to-left" evidence="11">
        <dbReference type="Rhea" id="RHEA:33733"/>
    </physiologicalReaction>
</comment>
<dbReference type="SMART" id="SM00563">
    <property type="entry name" value="PlsC"/>
    <property type="match status" value="1"/>
</dbReference>
<keyword evidence="8" id="KW-0472">Membrane</keyword>
<keyword evidence="3" id="KW-0808">Transferase</keyword>
<comment type="similarity">
    <text evidence="2 12">Belongs to the taffazin family.</text>
</comment>
<dbReference type="GO" id="GO:0006644">
    <property type="term" value="P:phospholipid metabolic process"/>
    <property type="evidence" value="ECO:0007669"/>
    <property type="project" value="InterPro"/>
</dbReference>
<dbReference type="Proteomes" id="UP000007014">
    <property type="component" value="Chromosome 16"/>
</dbReference>
<keyword evidence="6" id="KW-0443">Lipid metabolism</keyword>
<keyword evidence="5" id="KW-0999">Mitochondrion inner membrane</keyword>
<dbReference type="eggNOG" id="KOG2847">
    <property type="taxonomic scope" value="Eukaryota"/>
</dbReference>
<dbReference type="EMBL" id="AP006498">
    <property type="protein sequence ID" value="BAM81781.1"/>
    <property type="molecule type" value="Genomic_DNA"/>
</dbReference>
<reference evidence="15 16" key="1">
    <citation type="journal article" date="2004" name="Nature">
        <title>Genome sequence of the ultrasmall unicellular red alga Cyanidioschyzon merolae 10D.</title>
        <authorList>
            <person name="Matsuzaki M."/>
            <person name="Misumi O."/>
            <person name="Shin-i T."/>
            <person name="Maruyama S."/>
            <person name="Takahara M."/>
            <person name="Miyagishima S."/>
            <person name="Mori T."/>
            <person name="Nishida K."/>
            <person name="Yagisawa F."/>
            <person name="Nishida K."/>
            <person name="Yoshida Y."/>
            <person name="Nishimura Y."/>
            <person name="Nakao S."/>
            <person name="Kobayashi T."/>
            <person name="Momoyama Y."/>
            <person name="Higashiyama T."/>
            <person name="Minoda A."/>
            <person name="Sano M."/>
            <person name="Nomoto H."/>
            <person name="Oishi K."/>
            <person name="Hayashi H."/>
            <person name="Ohta F."/>
            <person name="Nishizaka S."/>
            <person name="Haga S."/>
            <person name="Miura S."/>
            <person name="Morishita T."/>
            <person name="Kabeya Y."/>
            <person name="Terasawa K."/>
            <person name="Suzuki Y."/>
            <person name="Ishii Y."/>
            <person name="Asakawa S."/>
            <person name="Takano H."/>
            <person name="Ohta N."/>
            <person name="Kuroiwa H."/>
            <person name="Tanaka K."/>
            <person name="Shimizu N."/>
            <person name="Sugano S."/>
            <person name="Sato N."/>
            <person name="Nozaki H."/>
            <person name="Ogasawara N."/>
            <person name="Kohara Y."/>
            <person name="Kuroiwa T."/>
        </authorList>
    </citation>
    <scope>NUCLEOTIDE SEQUENCE [LARGE SCALE GENOMIC DNA]</scope>
    <source>
        <strain evidence="15 16">10D</strain>
    </source>
</reference>
<evidence type="ECO:0000256" key="2">
    <source>
        <dbReference type="ARBA" id="ARBA00010524"/>
    </source>
</evidence>
<dbReference type="InterPro" id="IPR000872">
    <property type="entry name" value="Tafazzin"/>
</dbReference>
<dbReference type="GeneID" id="16996068"/>
<dbReference type="CDD" id="cd07989">
    <property type="entry name" value="LPLAT_AGPAT-like"/>
    <property type="match status" value="1"/>
</dbReference>
<evidence type="ECO:0000256" key="10">
    <source>
        <dbReference type="ARBA" id="ARBA00024323"/>
    </source>
</evidence>
<dbReference type="PRINTS" id="PR00979">
    <property type="entry name" value="TAFAZZIN"/>
</dbReference>
<evidence type="ECO:0000313" key="16">
    <source>
        <dbReference type="Proteomes" id="UP000007014"/>
    </source>
</evidence>
<gene>
    <name evidence="15" type="ORF">CYME_CMP142C</name>
</gene>
<keyword evidence="4" id="KW-1000">Mitochondrion outer membrane</keyword>
<evidence type="ECO:0000256" key="3">
    <source>
        <dbReference type="ARBA" id="ARBA00022679"/>
    </source>
</evidence>
<dbReference type="InterPro" id="IPR002123">
    <property type="entry name" value="Plipid/glycerol_acylTrfase"/>
</dbReference>
<feature type="compositionally biased region" description="Polar residues" evidence="13">
    <location>
        <begin position="48"/>
        <end position="62"/>
    </location>
</feature>
<evidence type="ECO:0000256" key="13">
    <source>
        <dbReference type="SAM" id="MobiDB-lite"/>
    </source>
</evidence>
<dbReference type="PANTHER" id="PTHR12497:SF0">
    <property type="entry name" value="TAFAZZIN"/>
    <property type="match status" value="1"/>
</dbReference>
<dbReference type="KEGG" id="cme:CYME_CMP142C"/>
<dbReference type="GO" id="GO:0008374">
    <property type="term" value="F:O-acyltransferase activity"/>
    <property type="evidence" value="ECO:0007669"/>
    <property type="project" value="TreeGrafter"/>
</dbReference>
<dbReference type="OrthoDB" id="193467at2759"/>
<comment type="subcellular location">
    <subcellularLocation>
        <location evidence="1">Mitochondrion inner membrane</location>
        <topology evidence="1">Peripheral membrane protein</topology>
        <orientation evidence="1">Intermembrane side</orientation>
    </subcellularLocation>
    <subcellularLocation>
        <location evidence="10">Mitochondrion outer membrane</location>
        <topology evidence="10">Peripheral membrane protein</topology>
        <orientation evidence="10">Intermembrane side</orientation>
    </subcellularLocation>
</comment>
<organism evidence="15 16">
    <name type="scientific">Cyanidioschyzon merolae (strain NIES-3377 / 10D)</name>
    <name type="common">Unicellular red alga</name>
    <dbReference type="NCBI Taxonomy" id="280699"/>
    <lineage>
        <taxon>Eukaryota</taxon>
        <taxon>Rhodophyta</taxon>
        <taxon>Bangiophyceae</taxon>
        <taxon>Cyanidiales</taxon>
        <taxon>Cyanidiaceae</taxon>
        <taxon>Cyanidioschyzon</taxon>
    </lineage>
</organism>
<reference evidence="15 16" key="2">
    <citation type="journal article" date="2007" name="BMC Biol.">
        <title>A 100%-complete sequence reveals unusually simple genomic features in the hot-spring red alga Cyanidioschyzon merolae.</title>
        <authorList>
            <person name="Nozaki H."/>
            <person name="Takano H."/>
            <person name="Misumi O."/>
            <person name="Terasawa K."/>
            <person name="Matsuzaki M."/>
            <person name="Maruyama S."/>
            <person name="Nishida K."/>
            <person name="Yagisawa F."/>
            <person name="Yoshida Y."/>
            <person name="Fujiwara T."/>
            <person name="Takio S."/>
            <person name="Tamura K."/>
            <person name="Chung S.J."/>
            <person name="Nakamura S."/>
            <person name="Kuroiwa H."/>
            <person name="Tanaka K."/>
            <person name="Sato N."/>
            <person name="Kuroiwa T."/>
        </authorList>
    </citation>
    <scope>NUCLEOTIDE SEQUENCE [LARGE SCALE GENOMIC DNA]</scope>
    <source>
        <strain evidence="15 16">10D</strain>
    </source>
</reference>
<accession>M1UV50</accession>
<evidence type="ECO:0000256" key="7">
    <source>
        <dbReference type="ARBA" id="ARBA00023128"/>
    </source>
</evidence>
<feature type="region of interest" description="Disordered" evidence="13">
    <location>
        <begin position="38"/>
        <end position="66"/>
    </location>
</feature>
<evidence type="ECO:0000256" key="11">
    <source>
        <dbReference type="ARBA" id="ARBA00047906"/>
    </source>
</evidence>
<evidence type="ECO:0000256" key="12">
    <source>
        <dbReference type="RuleBase" id="RU365062"/>
    </source>
</evidence>
<dbReference type="GO" id="GO:0005743">
    <property type="term" value="C:mitochondrial inner membrane"/>
    <property type="evidence" value="ECO:0007669"/>
    <property type="project" value="UniProtKB-SubCell"/>
</dbReference>
<keyword evidence="9 15" id="KW-0012">Acyltransferase</keyword>
<evidence type="ECO:0000256" key="6">
    <source>
        <dbReference type="ARBA" id="ARBA00023098"/>
    </source>
</evidence>